<evidence type="ECO:0000313" key="2">
    <source>
        <dbReference type="Proteomes" id="UP000008988"/>
    </source>
</evidence>
<reference evidence="1 2" key="1">
    <citation type="journal article" date="2008" name="FEMS Yeast Res.">
        <title>Comparative genome analysis of a Saccharomyces cerevisiae wine strain.</title>
        <authorList>
            <person name="Borneman A.R."/>
            <person name="Forgan A.H."/>
            <person name="Pretorius I.S."/>
            <person name="Chambers P.J."/>
        </authorList>
    </citation>
    <scope>NUCLEOTIDE SEQUENCE [LARGE SCALE GENOMIC DNA]</scope>
    <source>
        <strain evidence="1 2">AWRI1631</strain>
    </source>
</reference>
<gene>
    <name evidence="1" type="ORF">AWRI1631_10220</name>
</gene>
<protein>
    <submittedName>
        <fullName evidence="1">Uncharacterized protein</fullName>
    </submittedName>
</protein>
<accession>B5VDI1</accession>
<organism evidence="1 2">
    <name type="scientific">Saccharomyces cerevisiae (strain AWRI1631)</name>
    <name type="common">Baker's yeast</name>
    <dbReference type="NCBI Taxonomy" id="545124"/>
    <lineage>
        <taxon>Eukaryota</taxon>
        <taxon>Fungi</taxon>
        <taxon>Dikarya</taxon>
        <taxon>Ascomycota</taxon>
        <taxon>Saccharomycotina</taxon>
        <taxon>Saccharomycetes</taxon>
        <taxon>Saccharomycetales</taxon>
        <taxon>Saccharomycetaceae</taxon>
        <taxon>Saccharomyces</taxon>
    </lineage>
</organism>
<proteinExistence type="predicted"/>
<name>B5VDI1_YEAS6</name>
<dbReference type="EMBL" id="ABSV01000009">
    <property type="protein sequence ID" value="EDZ74014.1"/>
    <property type="molecule type" value="Genomic_DNA"/>
</dbReference>
<comment type="caution">
    <text evidence="1">The sequence shown here is derived from an EMBL/GenBank/DDBJ whole genome shotgun (WGS) entry which is preliminary data.</text>
</comment>
<dbReference type="AlphaFoldDB" id="B5VDI1"/>
<sequence length="324" mass="35789">MILFLNGRDLQSVGVTSTGLETLDGNVSVTLLQDTEFLSLFNTEVDTGFNIISPVRDRFLFENEWEDTSVQVRESSSSWASGNQDDWTVWSVLGNQSWGGTGSGQDNDSLGLLFENSSDSGGSDGFGGGGWLWSTVSHVIVVWQVSDSLFSNDSGFSHSGNGVDWVVTLGGFTRQHNTVSTIQDSVTDIGNFSSGWSWVVSHGFQHLGSTDNWLTSQVRLSNQFLLDSQDFWGWDFNTQVTSGNHNTVSDLQDFVEVVNTLLVFNLDNDLDVLTLFTQDFSDGQNIVGGSDERSEDHVDTVLDTESQIFLVLFRQSWQIDIGTW</sequence>
<evidence type="ECO:0000313" key="1">
    <source>
        <dbReference type="EMBL" id="EDZ74014.1"/>
    </source>
</evidence>
<dbReference type="Proteomes" id="UP000008988">
    <property type="component" value="Unassembled WGS sequence"/>
</dbReference>